<evidence type="ECO:0000313" key="3">
    <source>
        <dbReference type="Proteomes" id="UP000507470"/>
    </source>
</evidence>
<feature type="signal peptide" evidence="1">
    <location>
        <begin position="1"/>
        <end position="24"/>
    </location>
</feature>
<sequence>MKIYVLAYIFKVFLCTYVYDSCNACVLGGNYCTVEQWARWGQCNTTCGGGVQERQKAICCDTYKYHSLKGCLHGCNIPFSWWQANATEYKTCGKCQRGGTFDIKQNSCTCHIGFGGSCCDIKTKPAVTISSATQGTTRKVTLFATKFTTTPLMFNASPTTSTSATITTSKEDVTPTTALTTVLIPKRYTRLTTYESSTMKTVSLRTKTMISTLSMIRKGKRTTETIPTSSQWQTYSCM</sequence>
<reference evidence="2 3" key="1">
    <citation type="submission" date="2020-06" db="EMBL/GenBank/DDBJ databases">
        <authorList>
            <person name="Li R."/>
            <person name="Bekaert M."/>
        </authorList>
    </citation>
    <scope>NUCLEOTIDE SEQUENCE [LARGE SCALE GENOMIC DNA]</scope>
    <source>
        <strain evidence="3">wild</strain>
    </source>
</reference>
<organism evidence="2 3">
    <name type="scientific">Mytilus coruscus</name>
    <name type="common">Sea mussel</name>
    <dbReference type="NCBI Taxonomy" id="42192"/>
    <lineage>
        <taxon>Eukaryota</taxon>
        <taxon>Metazoa</taxon>
        <taxon>Spiralia</taxon>
        <taxon>Lophotrochozoa</taxon>
        <taxon>Mollusca</taxon>
        <taxon>Bivalvia</taxon>
        <taxon>Autobranchia</taxon>
        <taxon>Pteriomorphia</taxon>
        <taxon>Mytilida</taxon>
        <taxon>Mytiloidea</taxon>
        <taxon>Mytilidae</taxon>
        <taxon>Mytilinae</taxon>
        <taxon>Mytilus</taxon>
    </lineage>
</organism>
<feature type="chain" id="PRO_5026886894" description="EGF-like domain-containing protein" evidence="1">
    <location>
        <begin position="25"/>
        <end position="238"/>
    </location>
</feature>
<evidence type="ECO:0008006" key="4">
    <source>
        <dbReference type="Google" id="ProtNLM"/>
    </source>
</evidence>
<proteinExistence type="predicted"/>
<dbReference type="EMBL" id="CACVKT020005969">
    <property type="protein sequence ID" value="CAC5398955.1"/>
    <property type="molecule type" value="Genomic_DNA"/>
</dbReference>
<evidence type="ECO:0000256" key="1">
    <source>
        <dbReference type="SAM" id="SignalP"/>
    </source>
</evidence>
<dbReference type="Proteomes" id="UP000507470">
    <property type="component" value="Unassembled WGS sequence"/>
</dbReference>
<dbReference type="Pfam" id="PF00090">
    <property type="entry name" value="TSP_1"/>
    <property type="match status" value="1"/>
</dbReference>
<dbReference type="InterPro" id="IPR000884">
    <property type="entry name" value="TSP1_rpt"/>
</dbReference>
<dbReference type="OrthoDB" id="8962045at2759"/>
<name>A0A6J8CSW6_MYTCO</name>
<dbReference type="AlphaFoldDB" id="A0A6J8CSW6"/>
<evidence type="ECO:0000313" key="2">
    <source>
        <dbReference type="EMBL" id="CAC5398955.1"/>
    </source>
</evidence>
<keyword evidence="1" id="KW-0732">Signal</keyword>
<gene>
    <name evidence="2" type="ORF">MCOR_33270</name>
</gene>
<accession>A0A6J8CSW6</accession>
<keyword evidence="3" id="KW-1185">Reference proteome</keyword>
<protein>
    <recommendedName>
        <fullName evidence="4">EGF-like domain-containing protein</fullName>
    </recommendedName>
</protein>
<dbReference type="Gene3D" id="2.20.100.10">
    <property type="entry name" value="Thrombospondin type-1 (TSP1) repeat"/>
    <property type="match status" value="1"/>
</dbReference>
<dbReference type="InterPro" id="IPR036383">
    <property type="entry name" value="TSP1_rpt_sf"/>
</dbReference>